<dbReference type="GO" id="GO:0008270">
    <property type="term" value="F:zinc ion binding"/>
    <property type="evidence" value="ECO:0007669"/>
    <property type="project" value="UniProtKB-KW"/>
</dbReference>
<dbReference type="PROSITE" id="PS01360">
    <property type="entry name" value="ZF_MYND_1"/>
    <property type="match status" value="1"/>
</dbReference>
<proteinExistence type="predicted"/>
<dbReference type="Gene3D" id="6.10.140.2220">
    <property type="match status" value="1"/>
</dbReference>
<keyword evidence="7" id="KW-1185">Reference proteome</keyword>
<evidence type="ECO:0000313" key="6">
    <source>
        <dbReference type="EMBL" id="KZT04914.1"/>
    </source>
</evidence>
<name>A0A165DHU8_9APHY</name>
<dbReference type="Pfam" id="PF01753">
    <property type="entry name" value="zf-MYND"/>
    <property type="match status" value="1"/>
</dbReference>
<protein>
    <recommendedName>
        <fullName evidence="5">MYND-type domain-containing protein</fullName>
    </recommendedName>
</protein>
<evidence type="ECO:0000256" key="2">
    <source>
        <dbReference type="ARBA" id="ARBA00022771"/>
    </source>
</evidence>
<dbReference type="OrthoDB" id="341421at2759"/>
<keyword evidence="3" id="KW-0862">Zinc</keyword>
<keyword evidence="2 4" id="KW-0863">Zinc-finger</keyword>
<dbReference type="SUPFAM" id="SSF144232">
    <property type="entry name" value="HIT/MYND zinc finger-like"/>
    <property type="match status" value="1"/>
</dbReference>
<feature type="domain" description="MYND-type" evidence="5">
    <location>
        <begin position="237"/>
        <end position="273"/>
    </location>
</feature>
<organism evidence="6 7">
    <name type="scientific">Laetiporus sulphureus 93-53</name>
    <dbReference type="NCBI Taxonomy" id="1314785"/>
    <lineage>
        <taxon>Eukaryota</taxon>
        <taxon>Fungi</taxon>
        <taxon>Dikarya</taxon>
        <taxon>Basidiomycota</taxon>
        <taxon>Agaricomycotina</taxon>
        <taxon>Agaricomycetes</taxon>
        <taxon>Polyporales</taxon>
        <taxon>Laetiporus</taxon>
    </lineage>
</organism>
<dbReference type="PROSITE" id="PS50865">
    <property type="entry name" value="ZF_MYND_2"/>
    <property type="match status" value="1"/>
</dbReference>
<keyword evidence="1" id="KW-0479">Metal-binding</keyword>
<evidence type="ECO:0000256" key="1">
    <source>
        <dbReference type="ARBA" id="ARBA00022723"/>
    </source>
</evidence>
<gene>
    <name evidence="6" type="ORF">LAESUDRAFT_760660</name>
</gene>
<reference evidence="6 7" key="1">
    <citation type="journal article" date="2016" name="Mol. Biol. Evol.">
        <title>Comparative Genomics of Early-Diverging Mushroom-Forming Fungi Provides Insights into the Origins of Lignocellulose Decay Capabilities.</title>
        <authorList>
            <person name="Nagy L.G."/>
            <person name="Riley R."/>
            <person name="Tritt A."/>
            <person name="Adam C."/>
            <person name="Daum C."/>
            <person name="Floudas D."/>
            <person name="Sun H."/>
            <person name="Yadav J.S."/>
            <person name="Pangilinan J."/>
            <person name="Larsson K.H."/>
            <person name="Matsuura K."/>
            <person name="Barry K."/>
            <person name="Labutti K."/>
            <person name="Kuo R."/>
            <person name="Ohm R.A."/>
            <person name="Bhattacharya S.S."/>
            <person name="Shirouzu T."/>
            <person name="Yoshinaga Y."/>
            <person name="Martin F.M."/>
            <person name="Grigoriev I.V."/>
            <person name="Hibbett D.S."/>
        </authorList>
    </citation>
    <scope>NUCLEOTIDE SEQUENCE [LARGE SCALE GENOMIC DNA]</scope>
    <source>
        <strain evidence="6 7">93-53</strain>
    </source>
</reference>
<evidence type="ECO:0000256" key="4">
    <source>
        <dbReference type="PROSITE-ProRule" id="PRU00134"/>
    </source>
</evidence>
<dbReference type="AlphaFoldDB" id="A0A165DHU8"/>
<dbReference type="GeneID" id="63829808"/>
<sequence length="416" mass="46771">MDTLTREETLKVLSELGIDLPPASKLPGDALEKRLRQALNAAQYVPRILPDPPSNPAALHPWPENGSMGGSRSVHEAVKRNNVAEINTVFEARKRGQNNPYPLYESAIMDVRQTLMSIGKYWDEGVRWCVIQDPECEISAINVKLLSVHELNAKTPVIAVLYQNFAEGDNPLLGIQWCQAQVDKYGPPAYCITATILEQKILLKLQDFEDDYKVSFPLPVGPLGYEDIAKLNSDTGCALCGKKSSSRCSQCQTVSYCGQDCQRADWPHHKRTCRSLRGGVWRTVPFANVVPGPMGKYSVLVNHYTPLTDLNDIKSPNPDEPQLNIHGDKLFLVKLQNQQSSGPMASETILIYDRRQSLVAYFVKGKASEVYDEIRKEIQGPRGGYQGLKTYRWAKRVGDWELSICLDREPQTEIRW</sequence>
<accession>A0A165DHU8</accession>
<evidence type="ECO:0000313" key="7">
    <source>
        <dbReference type="Proteomes" id="UP000076871"/>
    </source>
</evidence>
<dbReference type="STRING" id="1314785.A0A165DHU8"/>
<dbReference type="InterPro" id="IPR002893">
    <property type="entry name" value="Znf_MYND"/>
</dbReference>
<dbReference type="Proteomes" id="UP000076871">
    <property type="component" value="Unassembled WGS sequence"/>
</dbReference>
<evidence type="ECO:0000259" key="5">
    <source>
        <dbReference type="PROSITE" id="PS50865"/>
    </source>
</evidence>
<dbReference type="RefSeq" id="XP_040762654.1">
    <property type="nucleotide sequence ID" value="XM_040912780.1"/>
</dbReference>
<dbReference type="InParanoid" id="A0A165DHU8"/>
<dbReference type="EMBL" id="KV427633">
    <property type="protein sequence ID" value="KZT04914.1"/>
    <property type="molecule type" value="Genomic_DNA"/>
</dbReference>
<evidence type="ECO:0000256" key="3">
    <source>
        <dbReference type="ARBA" id="ARBA00022833"/>
    </source>
</evidence>